<dbReference type="Proteomes" id="UP001652628">
    <property type="component" value="Chromosome 2R"/>
</dbReference>
<dbReference type="Pfam" id="PF00003">
    <property type="entry name" value="7tm_3"/>
    <property type="match status" value="1"/>
</dbReference>
<feature type="transmembrane region" description="Helical" evidence="12">
    <location>
        <begin position="1079"/>
        <end position="1099"/>
    </location>
</feature>
<dbReference type="CDD" id="cd15045">
    <property type="entry name" value="7tmC_mGluRs"/>
    <property type="match status" value="1"/>
</dbReference>
<dbReference type="Pfam" id="PF07562">
    <property type="entry name" value="NCD3G"/>
    <property type="match status" value="1"/>
</dbReference>
<reference evidence="16 17" key="1">
    <citation type="submission" date="2025-05" db="UniProtKB">
        <authorList>
            <consortium name="RefSeq"/>
        </authorList>
    </citation>
    <scope>IDENTIFICATION</scope>
</reference>
<keyword evidence="8 16" id="KW-0675">Receptor</keyword>
<feature type="chain" id="PRO_5045020787" evidence="13">
    <location>
        <begin position="21"/>
        <end position="1373"/>
    </location>
</feature>
<proteinExistence type="inferred from homology"/>
<feature type="transmembrane region" description="Helical" evidence="12">
    <location>
        <begin position="885"/>
        <end position="905"/>
    </location>
</feature>
<keyword evidence="3" id="KW-1003">Cell membrane</keyword>
<dbReference type="PROSITE" id="PS50259">
    <property type="entry name" value="G_PROTEIN_RECEP_F3_4"/>
    <property type="match status" value="1"/>
</dbReference>
<dbReference type="GO" id="GO:0005886">
    <property type="term" value="C:plasma membrane"/>
    <property type="evidence" value="ECO:0007669"/>
    <property type="project" value="UniProtKB-SubCell"/>
</dbReference>
<keyword evidence="4 12" id="KW-0812">Transmembrane</keyword>
<dbReference type="InterPro" id="IPR000162">
    <property type="entry name" value="GPCR_3_mtglu_rcpt"/>
</dbReference>
<feature type="region of interest" description="Disordered" evidence="11">
    <location>
        <begin position="1352"/>
        <end position="1373"/>
    </location>
</feature>
<keyword evidence="13" id="KW-0732">Signal</keyword>
<evidence type="ECO:0000256" key="12">
    <source>
        <dbReference type="SAM" id="Phobius"/>
    </source>
</evidence>
<evidence type="ECO:0000256" key="11">
    <source>
        <dbReference type="SAM" id="MobiDB-lite"/>
    </source>
</evidence>
<dbReference type="Pfam" id="PF01094">
    <property type="entry name" value="ANF_receptor"/>
    <property type="match status" value="1"/>
</dbReference>
<dbReference type="Gene3D" id="2.10.50.30">
    <property type="entry name" value="GPCR, family 3, nine cysteines domain"/>
    <property type="match status" value="1"/>
</dbReference>
<feature type="signal peptide" evidence="13">
    <location>
        <begin position="1"/>
        <end position="20"/>
    </location>
</feature>
<accession>A0AB39ZTN5</accession>
<keyword evidence="7 12" id="KW-0472">Membrane</keyword>
<gene>
    <name evidence="16 17" type="primary">mtt</name>
</gene>
<evidence type="ECO:0000259" key="14">
    <source>
        <dbReference type="PROSITE" id="PS50259"/>
    </source>
</evidence>
<evidence type="ECO:0000256" key="13">
    <source>
        <dbReference type="SAM" id="SignalP"/>
    </source>
</evidence>
<dbReference type="InterPro" id="IPR011500">
    <property type="entry name" value="GPCR_3_9-Cys_dom"/>
</dbReference>
<dbReference type="GeneID" id="108019579"/>
<dbReference type="SUPFAM" id="SSF53822">
    <property type="entry name" value="Periplasmic binding protein-like I"/>
    <property type="match status" value="1"/>
</dbReference>
<dbReference type="InterPro" id="IPR038550">
    <property type="entry name" value="GPCR_3_9-Cys_sf"/>
</dbReference>
<dbReference type="PANTHER" id="PTHR24060">
    <property type="entry name" value="METABOTROPIC GLUTAMATE RECEPTOR"/>
    <property type="match status" value="1"/>
</dbReference>
<dbReference type="PROSITE" id="PS00981">
    <property type="entry name" value="G_PROTEIN_RECEP_F3_3"/>
    <property type="match status" value="1"/>
</dbReference>
<dbReference type="InterPro" id="IPR028082">
    <property type="entry name" value="Peripla_BP_I"/>
</dbReference>
<sequence>MQPLLLALMLLLQQQQQLLGGSPSQRQLVGLTDDGRSAAALSDNLNSTLVPGKTIKAIERQMKAAGEVAGAPAEMLQVTPANQLPVNTPATPARSTAIPNPPSATRVPDSFMAATMATGNHSAQGELKRTESAATLDAITPAAAVPPAAASEVITAVEATAATSPTREQHMLLPRPTAVQMAQVNVPATIEDQIGRAVIPSQTNMAETPATATEAATATPTAAIMPAKTKRHLGDGGDKSVPSDGIKFNTDAALSSGYVNATGAWPATTTANIVAVAVAVAAASTISPALTSTAEGFSGKTVPTPRLLGAGFGASNVAQILAKSLDSPPPTSASGWPVKHAAVLEGDVILGGLMMVHSREDSITCGPIMPQGGIQALEAMLYTLDQVNKHQLLPNVTLGAHLLDDCDKDTYGLEMAVDFIKGSISNIDDAEYHCNKTQVRKVISGVVGAASSVTSIQVANLLRLFRIPQVSYFSTSPELSNKQRFEYFSRTIPSDHYQVKAMVEIVKRMGWSYVSIIYEESNYGIKAFEELEELLARHNICIAIKEKLVKDSGVAEDIAYDNIVQKLLTKPRARGAIIFGSDQEVRQVMRAVRRANATGSFSWIGSDGWSARNLVSDDYEPEVEGTLSVQPQANPVRGFEEYFLGLTVENNQRNPWFVEFWEDHFQCRYPGSTSTPYNNYTKQCTKKERLSRQNMDFEDQLQFVSDAVMAFAYALRDMHRDLCGGGPSLCEAMKPTKGADLLKYLRKVEFEGLSGDEFRFDGNGDGPARYNIIHFKQSQAGQYHWVKVGEYTEGELRLNMSEVKFKRLSPKPPESVCSLPCLVGQAKKYVEGESCCWHCFNCTTYQIRHPDDETHCKLCKLGTLPDAHKQYCRPIPEIYLRPESAWAIGAMAFSATGILVTLFVMGVFVRHNDTPIVRASGRELSYILLAGIFMCYGVTFALVLKPTNIVCAIQRFGVGFCFTVVYAALLTKTNRIARIFKAGKQSAKRPSFISPKSQLVICACLVSVQILINGVWMVIAPSHAMHHYPTREDNLLVCDSYIDASYMIAFSYPIVLIVICTVYAVLTRKIPEAFNESKHIGFTMYTTCVIWLAFVPLYFGTANHVPLRITSMSVTISLSASVTIACLFSPKLYIILIRPERNVRQSMMPPRYGNMHRTAGTGPSSMMAAAVVTAATCAQEEKIQKHITPTNTENSLKAKKLCEMATQTISTIITSMDINAYNQIPYADQYVPNNTTTATTTPTEKGSGNGNSNSNGSSNSNSNTNSNGSGNGNGNGDGDEASEQVVANNNKINQRQHGQPAVAFAITTANNHISGPAATITTTAATGETTTQALVATITTAAGAGDVNETASVAANNGHGNGSQRPPVLQTNL</sequence>
<dbReference type="GO" id="GO:0004930">
    <property type="term" value="F:G protein-coupled receptor activity"/>
    <property type="evidence" value="ECO:0007669"/>
    <property type="project" value="UniProtKB-KW"/>
</dbReference>
<organism evidence="15 16">
    <name type="scientific">Drosophila suzukii</name>
    <name type="common">Spotted-wing drosophila fruit fly</name>
    <dbReference type="NCBI Taxonomy" id="28584"/>
    <lineage>
        <taxon>Eukaryota</taxon>
        <taxon>Metazoa</taxon>
        <taxon>Ecdysozoa</taxon>
        <taxon>Arthropoda</taxon>
        <taxon>Hexapoda</taxon>
        <taxon>Insecta</taxon>
        <taxon>Pterygota</taxon>
        <taxon>Neoptera</taxon>
        <taxon>Endopterygota</taxon>
        <taxon>Diptera</taxon>
        <taxon>Brachycera</taxon>
        <taxon>Muscomorpha</taxon>
        <taxon>Ephydroidea</taxon>
        <taxon>Drosophilidae</taxon>
        <taxon>Drosophila</taxon>
        <taxon>Sophophora</taxon>
    </lineage>
</organism>
<evidence type="ECO:0000256" key="2">
    <source>
        <dbReference type="ARBA" id="ARBA00007242"/>
    </source>
</evidence>
<dbReference type="InterPro" id="IPR017979">
    <property type="entry name" value="GPCR_3_CS"/>
</dbReference>
<feature type="domain" description="G-protein coupled receptors family 3 profile" evidence="14">
    <location>
        <begin position="886"/>
        <end position="1151"/>
    </location>
</feature>
<dbReference type="PRINTS" id="PR00593">
    <property type="entry name" value="MTABOTROPICR"/>
</dbReference>
<evidence type="ECO:0000256" key="9">
    <source>
        <dbReference type="ARBA" id="ARBA00023180"/>
    </source>
</evidence>
<evidence type="ECO:0000256" key="10">
    <source>
        <dbReference type="ARBA" id="ARBA00023224"/>
    </source>
</evidence>
<feature type="transmembrane region" description="Helical" evidence="12">
    <location>
        <begin position="926"/>
        <end position="944"/>
    </location>
</feature>
<dbReference type="RefSeq" id="XP_016942906.3">
    <property type="nucleotide sequence ID" value="XM_017087417.4"/>
</dbReference>
<dbReference type="Gene3D" id="3.40.50.2300">
    <property type="match status" value="2"/>
</dbReference>
<evidence type="ECO:0000256" key="5">
    <source>
        <dbReference type="ARBA" id="ARBA00022989"/>
    </source>
</evidence>
<keyword evidence="6" id="KW-0297">G-protein coupled receptor</keyword>
<dbReference type="InterPro" id="IPR050726">
    <property type="entry name" value="mGluR"/>
</dbReference>
<evidence type="ECO:0000313" key="15">
    <source>
        <dbReference type="Proteomes" id="UP001652628"/>
    </source>
</evidence>
<feature type="transmembrane region" description="Helical" evidence="12">
    <location>
        <begin position="998"/>
        <end position="1019"/>
    </location>
</feature>
<feature type="transmembrane region" description="Helical" evidence="12">
    <location>
        <begin position="956"/>
        <end position="977"/>
    </location>
</feature>
<name>A0AB39ZTN5_DROSZ</name>
<evidence type="ECO:0000256" key="3">
    <source>
        <dbReference type="ARBA" id="ARBA00022475"/>
    </source>
</evidence>
<evidence type="ECO:0000313" key="17">
    <source>
        <dbReference type="RefSeq" id="XP_065719404.2"/>
    </source>
</evidence>
<keyword evidence="9" id="KW-0325">Glycoprotein</keyword>
<comment type="subcellular location">
    <subcellularLocation>
        <location evidence="1">Cell membrane</location>
        <topology evidence="1">Multi-pass membrane protein</topology>
    </subcellularLocation>
</comment>
<feature type="compositionally biased region" description="Low complexity" evidence="11">
    <location>
        <begin position="1250"/>
        <end position="1268"/>
    </location>
</feature>
<keyword evidence="5 12" id="KW-1133">Transmembrane helix</keyword>
<keyword evidence="15" id="KW-1185">Reference proteome</keyword>
<evidence type="ECO:0000256" key="4">
    <source>
        <dbReference type="ARBA" id="ARBA00022692"/>
    </source>
</evidence>
<dbReference type="InterPro" id="IPR000337">
    <property type="entry name" value="GPCR_3"/>
</dbReference>
<dbReference type="InterPro" id="IPR017978">
    <property type="entry name" value="GPCR_3_C"/>
</dbReference>
<dbReference type="InterPro" id="IPR001828">
    <property type="entry name" value="ANF_lig-bd_rcpt"/>
</dbReference>
<evidence type="ECO:0000256" key="8">
    <source>
        <dbReference type="ARBA" id="ARBA00023170"/>
    </source>
</evidence>
<feature type="transmembrane region" description="Helical" evidence="12">
    <location>
        <begin position="1111"/>
        <end position="1137"/>
    </location>
</feature>
<keyword evidence="10" id="KW-0807">Transducer</keyword>
<dbReference type="RefSeq" id="XP_065719404.2">
    <property type="nucleotide sequence ID" value="XM_065863332.2"/>
</dbReference>
<evidence type="ECO:0000256" key="1">
    <source>
        <dbReference type="ARBA" id="ARBA00004651"/>
    </source>
</evidence>
<dbReference type="CDD" id="cd06362">
    <property type="entry name" value="PBP1_mGluR"/>
    <property type="match status" value="1"/>
</dbReference>
<evidence type="ECO:0000313" key="16">
    <source>
        <dbReference type="RefSeq" id="XP_016942906.3"/>
    </source>
</evidence>
<comment type="similarity">
    <text evidence="2">Belongs to the G-protein coupled receptor 3 family.</text>
</comment>
<evidence type="ECO:0000256" key="6">
    <source>
        <dbReference type="ARBA" id="ARBA00023040"/>
    </source>
</evidence>
<evidence type="ECO:0000256" key="7">
    <source>
        <dbReference type="ARBA" id="ARBA00023136"/>
    </source>
</evidence>
<feature type="region of interest" description="Disordered" evidence="11">
    <location>
        <begin position="1235"/>
        <end position="1281"/>
    </location>
</feature>
<protein>
    <submittedName>
        <fullName evidence="16 17">Metabotropic glutamate receptor 2 isoform X1</fullName>
    </submittedName>
</protein>
<dbReference type="PRINTS" id="PR00248">
    <property type="entry name" value="GPCRMGR"/>
</dbReference>
<feature type="transmembrane region" description="Helical" evidence="12">
    <location>
        <begin position="1044"/>
        <end position="1067"/>
    </location>
</feature>